<dbReference type="GO" id="GO:0008017">
    <property type="term" value="F:microtubule binding"/>
    <property type="evidence" value="ECO:0007669"/>
    <property type="project" value="TreeGrafter"/>
</dbReference>
<gene>
    <name evidence="6" type="ORF">K450DRAFT_230172</name>
</gene>
<dbReference type="InterPro" id="IPR036872">
    <property type="entry name" value="CH_dom_sf"/>
</dbReference>
<dbReference type="InterPro" id="IPR001715">
    <property type="entry name" value="CH_dom"/>
</dbReference>
<dbReference type="Proteomes" id="UP001206595">
    <property type="component" value="Unassembled WGS sequence"/>
</dbReference>
<reference evidence="6" key="2">
    <citation type="journal article" date="2022" name="Proc. Natl. Acad. Sci. U.S.A.">
        <title>Diploid-dominant life cycles characterize the early evolution of Fungi.</title>
        <authorList>
            <person name="Amses K.R."/>
            <person name="Simmons D.R."/>
            <person name="Longcore J.E."/>
            <person name="Mondo S.J."/>
            <person name="Seto K."/>
            <person name="Jeronimo G.H."/>
            <person name="Bonds A.E."/>
            <person name="Quandt C.A."/>
            <person name="Davis W.J."/>
            <person name="Chang Y."/>
            <person name="Federici B.A."/>
            <person name="Kuo A."/>
            <person name="LaButti K."/>
            <person name="Pangilinan J."/>
            <person name="Andreopoulos W."/>
            <person name="Tritt A."/>
            <person name="Riley R."/>
            <person name="Hundley H."/>
            <person name="Johnson J."/>
            <person name="Lipzen A."/>
            <person name="Barry K."/>
            <person name="Lang B.F."/>
            <person name="Cuomo C.A."/>
            <person name="Buchler N.E."/>
            <person name="Grigoriev I.V."/>
            <person name="Spatafora J.W."/>
            <person name="Stajich J.E."/>
            <person name="James T.Y."/>
        </authorList>
    </citation>
    <scope>NUCLEOTIDE SEQUENCE</scope>
    <source>
        <strain evidence="6">AG</strain>
    </source>
</reference>
<keyword evidence="3 4" id="KW-0175">Coiled coil</keyword>
<evidence type="ECO:0000313" key="7">
    <source>
        <dbReference type="Proteomes" id="UP001206595"/>
    </source>
</evidence>
<dbReference type="GeneID" id="75912555"/>
<dbReference type="CDD" id="cd22211">
    <property type="entry name" value="HkD_SF"/>
    <property type="match status" value="1"/>
</dbReference>
<evidence type="ECO:0000256" key="3">
    <source>
        <dbReference type="ARBA" id="ARBA00023054"/>
    </source>
</evidence>
<dbReference type="AlphaFoldDB" id="A0AAD5HGV7"/>
<keyword evidence="2" id="KW-0963">Cytoplasm</keyword>
<sequence length="295" mass="33697">MKLSKAQESNASAFVEWVNSFDRLSHSCTQITDLSDGIILFEVLAHIDAKWFKLIRSADLSDNWVLKFNNLKKLYKLVTRYYEEVLGQQDFTDKIPNINLTAIAKDADADEILKLCQLVIVIAVLNDNNSIYIEKMQSLSQSSQHALMVCIEQVMVIVQGRSAEPGGNLPSMGTQRQASFNEGETVSRHQFESNRMALEKEELENAHQQLIEEHGQLRYKYDELEAEKAELKSRLHDMDSAVAQANETGKADFIMRTEIDHLKQDLQRSEDRRQESEMLLDSQSITISDLTKRVS</sequence>
<dbReference type="GO" id="GO:0005815">
    <property type="term" value="C:microtubule organizing center"/>
    <property type="evidence" value="ECO:0007669"/>
    <property type="project" value="TreeGrafter"/>
</dbReference>
<organism evidence="6 7">
    <name type="scientific">Umbelopsis ramanniana AG</name>
    <dbReference type="NCBI Taxonomy" id="1314678"/>
    <lineage>
        <taxon>Eukaryota</taxon>
        <taxon>Fungi</taxon>
        <taxon>Fungi incertae sedis</taxon>
        <taxon>Mucoromycota</taxon>
        <taxon>Mucoromycotina</taxon>
        <taxon>Umbelopsidomycetes</taxon>
        <taxon>Umbelopsidales</taxon>
        <taxon>Umbelopsidaceae</taxon>
        <taxon>Umbelopsis</taxon>
    </lineage>
</organism>
<accession>A0AAD5HGV7</accession>
<evidence type="ECO:0000313" key="6">
    <source>
        <dbReference type="EMBL" id="KAI8581971.1"/>
    </source>
</evidence>
<dbReference type="SUPFAM" id="SSF116907">
    <property type="entry name" value="Hook domain"/>
    <property type="match status" value="1"/>
</dbReference>
<dbReference type="GO" id="GO:0030705">
    <property type="term" value="P:cytoskeleton-dependent intracellular transport"/>
    <property type="evidence" value="ECO:0007669"/>
    <property type="project" value="InterPro"/>
</dbReference>
<dbReference type="GO" id="GO:0005737">
    <property type="term" value="C:cytoplasm"/>
    <property type="evidence" value="ECO:0007669"/>
    <property type="project" value="UniProtKB-SubCell"/>
</dbReference>
<dbReference type="RefSeq" id="XP_051446975.1">
    <property type="nucleotide sequence ID" value="XM_051587208.1"/>
</dbReference>
<comment type="caution">
    <text evidence="6">The sequence shown here is derived from an EMBL/GenBank/DDBJ whole genome shotgun (WGS) entry which is preliminary data.</text>
</comment>
<dbReference type="PROSITE" id="PS50021">
    <property type="entry name" value="CH"/>
    <property type="match status" value="1"/>
</dbReference>
<feature type="coiled-coil region" evidence="4">
    <location>
        <begin position="193"/>
        <end position="279"/>
    </location>
</feature>
<proteinExistence type="predicted"/>
<dbReference type="InterPro" id="IPR043936">
    <property type="entry name" value="HOOK_N"/>
</dbReference>
<evidence type="ECO:0000256" key="4">
    <source>
        <dbReference type="SAM" id="Coils"/>
    </source>
</evidence>
<dbReference type="PANTHER" id="PTHR18947:SF28">
    <property type="entry name" value="GIRDIN, ISOFORM A"/>
    <property type="match status" value="1"/>
</dbReference>
<dbReference type="Pfam" id="PF19047">
    <property type="entry name" value="HOOK_N"/>
    <property type="match status" value="1"/>
</dbReference>
<name>A0AAD5HGV7_UMBRA</name>
<evidence type="ECO:0000259" key="5">
    <source>
        <dbReference type="PROSITE" id="PS50021"/>
    </source>
</evidence>
<feature type="domain" description="Calponin-homology (CH)" evidence="5">
    <location>
        <begin position="8"/>
        <end position="124"/>
    </location>
</feature>
<dbReference type="EMBL" id="MU620903">
    <property type="protein sequence ID" value="KAI8581971.1"/>
    <property type="molecule type" value="Genomic_DNA"/>
</dbReference>
<comment type="subcellular location">
    <subcellularLocation>
        <location evidence="1">Cytoplasm</location>
    </subcellularLocation>
</comment>
<dbReference type="Gene3D" id="1.10.418.10">
    <property type="entry name" value="Calponin-like domain"/>
    <property type="match status" value="1"/>
</dbReference>
<dbReference type="PANTHER" id="PTHR18947">
    <property type="entry name" value="HOOK PROTEINS"/>
    <property type="match status" value="1"/>
</dbReference>
<dbReference type="GO" id="GO:0051959">
    <property type="term" value="F:dynein light intermediate chain binding"/>
    <property type="evidence" value="ECO:0007669"/>
    <property type="project" value="TreeGrafter"/>
</dbReference>
<reference evidence="6" key="1">
    <citation type="submission" date="2021-06" db="EMBL/GenBank/DDBJ databases">
        <authorList>
            <consortium name="DOE Joint Genome Institute"/>
            <person name="Mondo S.J."/>
            <person name="Amses K.R."/>
            <person name="Simmons D.R."/>
            <person name="Longcore J.E."/>
            <person name="Seto K."/>
            <person name="Alves G.H."/>
            <person name="Bonds A.E."/>
            <person name="Quandt C.A."/>
            <person name="Davis W.J."/>
            <person name="Chang Y."/>
            <person name="Letcher P.M."/>
            <person name="Powell M.J."/>
            <person name="Kuo A."/>
            <person name="Labutti K."/>
            <person name="Pangilinan J."/>
            <person name="Andreopoulos W."/>
            <person name="Tritt A."/>
            <person name="Riley R."/>
            <person name="Hundley H."/>
            <person name="Johnson J."/>
            <person name="Lipzen A."/>
            <person name="Barry K."/>
            <person name="Berbee M.L."/>
            <person name="Buchler N.E."/>
            <person name="Grigoriev I.V."/>
            <person name="Spatafora J.W."/>
            <person name="Stajich J.E."/>
            <person name="James T.Y."/>
        </authorList>
    </citation>
    <scope>NUCLEOTIDE SEQUENCE</scope>
    <source>
        <strain evidence="6">AG</strain>
    </source>
</reference>
<evidence type="ECO:0000256" key="2">
    <source>
        <dbReference type="ARBA" id="ARBA00022490"/>
    </source>
</evidence>
<dbReference type="GO" id="GO:0031122">
    <property type="term" value="P:cytoplasmic microtubule organization"/>
    <property type="evidence" value="ECO:0007669"/>
    <property type="project" value="TreeGrafter"/>
</dbReference>
<keyword evidence="7" id="KW-1185">Reference proteome</keyword>
<evidence type="ECO:0000256" key="1">
    <source>
        <dbReference type="ARBA" id="ARBA00004496"/>
    </source>
</evidence>
<protein>
    <recommendedName>
        <fullName evidence="5">Calponin-homology (CH) domain-containing protein</fullName>
    </recommendedName>
</protein>